<reference evidence="9" key="1">
    <citation type="journal article" date="2014" name="Genome Announc.">
        <title>Draft Genome Sequences of Two Lactobacillus Strains, L. farraginis JCM 14108T and L. composti JCM 14202T, Isolated from Compost of Distilled Shochu Residue.</title>
        <authorList>
            <person name="Yuki M."/>
            <person name="Oshima K."/>
            <person name="Suda W."/>
            <person name="Kitahara M."/>
            <person name="Kitamura K."/>
            <person name="Iida T."/>
            <person name="Hattori M."/>
            <person name="Ohkuma M."/>
        </authorList>
    </citation>
    <scope>NUCLEOTIDE SEQUENCE [LARGE SCALE GENOMIC DNA]</scope>
    <source>
        <strain evidence="9">JCM 14108</strain>
    </source>
</reference>
<gene>
    <name evidence="10" type="ORF">FD41_GL002403</name>
    <name evidence="9" type="ORF">JCM14108_1689</name>
</gene>
<dbReference type="Gene3D" id="1.20.1250.20">
    <property type="entry name" value="MFS general substrate transporter like domains"/>
    <property type="match status" value="1"/>
</dbReference>
<evidence type="ECO:0000256" key="5">
    <source>
        <dbReference type="ARBA" id="ARBA00022989"/>
    </source>
</evidence>
<feature type="transmembrane region" description="Helical" evidence="7">
    <location>
        <begin position="281"/>
        <end position="299"/>
    </location>
</feature>
<dbReference type="AlphaFoldDB" id="X0PI07"/>
<dbReference type="GO" id="GO:0005886">
    <property type="term" value="C:plasma membrane"/>
    <property type="evidence" value="ECO:0007669"/>
    <property type="project" value="UniProtKB-SubCell"/>
</dbReference>
<dbReference type="InterPro" id="IPR050189">
    <property type="entry name" value="MFS_Efflux_Transporters"/>
</dbReference>
<keyword evidence="3" id="KW-1003">Cell membrane</keyword>
<comment type="caution">
    <text evidence="9">The sequence shown here is derived from an EMBL/GenBank/DDBJ whole genome shotgun (WGS) entry which is preliminary data.</text>
</comment>
<comment type="subcellular location">
    <subcellularLocation>
        <location evidence="1">Cell membrane</location>
        <topology evidence="1">Multi-pass membrane protein</topology>
    </subcellularLocation>
</comment>
<feature type="transmembrane region" description="Helical" evidence="7">
    <location>
        <begin position="12"/>
        <end position="35"/>
    </location>
</feature>
<dbReference type="Proteomes" id="UP000051966">
    <property type="component" value="Unassembled WGS sequence"/>
</dbReference>
<keyword evidence="6 7" id="KW-0472">Membrane</keyword>
<dbReference type="PATRIC" id="fig|1423743.5.peg.2467"/>
<dbReference type="RefSeq" id="WP_235807107.1">
    <property type="nucleotide sequence ID" value="NZ_AZFY01000040.1"/>
</dbReference>
<dbReference type="eggNOG" id="COG2814">
    <property type="taxonomic scope" value="Bacteria"/>
</dbReference>
<dbReference type="InterPro" id="IPR020846">
    <property type="entry name" value="MFS_dom"/>
</dbReference>
<feature type="transmembrane region" description="Helical" evidence="7">
    <location>
        <begin position="168"/>
        <end position="188"/>
    </location>
</feature>
<dbReference type="PANTHER" id="PTHR43124:SF3">
    <property type="entry name" value="CHLORAMPHENICOL EFFLUX PUMP RV0191"/>
    <property type="match status" value="1"/>
</dbReference>
<keyword evidence="5 7" id="KW-1133">Transmembrane helix</keyword>
<feature type="transmembrane region" description="Helical" evidence="7">
    <location>
        <begin position="216"/>
        <end position="239"/>
    </location>
</feature>
<evidence type="ECO:0000256" key="1">
    <source>
        <dbReference type="ARBA" id="ARBA00004651"/>
    </source>
</evidence>
<name>X0PI07_9LACO</name>
<dbReference type="CDD" id="cd17324">
    <property type="entry name" value="MFS_NepI_like"/>
    <property type="match status" value="1"/>
</dbReference>
<evidence type="ECO:0000313" key="10">
    <source>
        <dbReference type="EMBL" id="KRM09689.1"/>
    </source>
</evidence>
<dbReference type="Proteomes" id="UP000019488">
    <property type="component" value="Unassembled WGS sequence"/>
</dbReference>
<evidence type="ECO:0000259" key="8">
    <source>
        <dbReference type="PROSITE" id="PS50850"/>
    </source>
</evidence>
<keyword evidence="4 7" id="KW-0812">Transmembrane</keyword>
<evidence type="ECO:0000256" key="7">
    <source>
        <dbReference type="SAM" id="Phobius"/>
    </source>
</evidence>
<evidence type="ECO:0000313" key="12">
    <source>
        <dbReference type="Proteomes" id="UP000051966"/>
    </source>
</evidence>
<evidence type="ECO:0000313" key="11">
    <source>
        <dbReference type="Proteomes" id="UP000019488"/>
    </source>
</evidence>
<protein>
    <submittedName>
        <fullName evidence="10">MFS family major facilitator transporter</fullName>
    </submittedName>
    <submittedName>
        <fullName evidence="9">Putative membrane transport protein</fullName>
    </submittedName>
</protein>
<dbReference type="InterPro" id="IPR011701">
    <property type="entry name" value="MFS"/>
</dbReference>
<evidence type="ECO:0000256" key="2">
    <source>
        <dbReference type="ARBA" id="ARBA00022448"/>
    </source>
</evidence>
<accession>X0PI07</accession>
<organism evidence="9 11">
    <name type="scientific">Lentilactobacillus farraginis DSM 18382 = JCM 14108</name>
    <dbReference type="NCBI Taxonomy" id="1423743"/>
    <lineage>
        <taxon>Bacteria</taxon>
        <taxon>Bacillati</taxon>
        <taxon>Bacillota</taxon>
        <taxon>Bacilli</taxon>
        <taxon>Lactobacillales</taxon>
        <taxon>Lactobacillaceae</taxon>
        <taxon>Lentilactobacillus</taxon>
    </lineage>
</organism>
<feature type="domain" description="Major facilitator superfamily (MFS) profile" evidence="8">
    <location>
        <begin position="14"/>
        <end position="388"/>
    </location>
</feature>
<dbReference type="STRING" id="1423743.FD41_GL002403"/>
<evidence type="ECO:0000256" key="3">
    <source>
        <dbReference type="ARBA" id="ARBA00022475"/>
    </source>
</evidence>
<feature type="transmembrane region" description="Helical" evidence="7">
    <location>
        <begin position="344"/>
        <end position="362"/>
    </location>
</feature>
<dbReference type="PANTHER" id="PTHR43124">
    <property type="entry name" value="PURINE EFFLUX PUMP PBUE"/>
    <property type="match status" value="1"/>
</dbReference>
<proteinExistence type="predicted"/>
<sequence length="394" mass="42867">MELTNQITFKDVLMVTGLFLIVFIMGADSFIISPLLPAIGQDYHVNLSSAALAVTIYAVCYAIGSPFFGPLGDQFNKKRILTTGIGIFLIGSLLCAVATTLSQFYIFRAIAGIGAALTMPNIWATIGDHFHGHLLNTVMGITMSALSLSIAIGVPLGTGLAQLSNWHMAFWGSAGLTLIAYLILLVVIPNMTPFLNQQTNYLDAFRTLLTTHHATWALSINLVWMFGFYTLYTFLGTYIEQTFHDNTAQTGLVFITYGISNFIASFFGGIVTTKLGAMRSVIINGLLSIIFIFGMTFTANKIFLLITFLILLALAQGLGVTALTTYIVNIVPKNRSTIMSFNSSFLYLGLTLGSLIGGIVYPQWAFKGVGLCAIIGLLLAVLITKWLSFRNPHF</sequence>
<dbReference type="GO" id="GO:0022857">
    <property type="term" value="F:transmembrane transporter activity"/>
    <property type="evidence" value="ECO:0007669"/>
    <property type="project" value="InterPro"/>
</dbReference>
<feature type="transmembrane region" description="Helical" evidence="7">
    <location>
        <begin position="105"/>
        <end position="126"/>
    </location>
</feature>
<evidence type="ECO:0000256" key="6">
    <source>
        <dbReference type="ARBA" id="ARBA00023136"/>
    </source>
</evidence>
<evidence type="ECO:0000256" key="4">
    <source>
        <dbReference type="ARBA" id="ARBA00022692"/>
    </source>
</evidence>
<dbReference type="InterPro" id="IPR036259">
    <property type="entry name" value="MFS_trans_sf"/>
</dbReference>
<feature type="transmembrane region" description="Helical" evidence="7">
    <location>
        <begin position="138"/>
        <end position="156"/>
    </location>
</feature>
<dbReference type="PROSITE" id="PS50850">
    <property type="entry name" value="MFS"/>
    <property type="match status" value="1"/>
</dbReference>
<dbReference type="SUPFAM" id="SSF103473">
    <property type="entry name" value="MFS general substrate transporter"/>
    <property type="match status" value="1"/>
</dbReference>
<feature type="transmembrane region" description="Helical" evidence="7">
    <location>
        <begin position="47"/>
        <end position="68"/>
    </location>
</feature>
<keyword evidence="2" id="KW-0813">Transport</keyword>
<reference evidence="10 12" key="2">
    <citation type="journal article" date="2015" name="Genome Announc.">
        <title>Expanding the biotechnology potential of lactobacilli through comparative genomics of 213 strains and associated genera.</title>
        <authorList>
            <person name="Sun Z."/>
            <person name="Harris H.M."/>
            <person name="McCann A."/>
            <person name="Guo C."/>
            <person name="Argimon S."/>
            <person name="Zhang W."/>
            <person name="Yang X."/>
            <person name="Jeffery I.B."/>
            <person name="Cooney J.C."/>
            <person name="Kagawa T.F."/>
            <person name="Liu W."/>
            <person name="Song Y."/>
            <person name="Salvetti E."/>
            <person name="Wrobel A."/>
            <person name="Rasinkangas P."/>
            <person name="Parkhill J."/>
            <person name="Rea M.C."/>
            <person name="O'Sullivan O."/>
            <person name="Ritari J."/>
            <person name="Douillard F.P."/>
            <person name="Paul Ross R."/>
            <person name="Yang R."/>
            <person name="Briner A.E."/>
            <person name="Felis G.E."/>
            <person name="de Vos W.M."/>
            <person name="Barrangou R."/>
            <person name="Klaenhammer T.R."/>
            <person name="Caufield P.W."/>
            <person name="Cui Y."/>
            <person name="Zhang H."/>
            <person name="O'Toole P.W."/>
        </authorList>
    </citation>
    <scope>NUCLEOTIDE SEQUENCE [LARGE SCALE GENOMIC DNA]</scope>
    <source>
        <strain evidence="10 12">DSM 18382</strain>
    </source>
</reference>
<feature type="transmembrane region" description="Helical" evidence="7">
    <location>
        <begin position="251"/>
        <end position="269"/>
    </location>
</feature>
<keyword evidence="12" id="KW-1185">Reference proteome</keyword>
<feature type="transmembrane region" description="Helical" evidence="7">
    <location>
        <begin position="80"/>
        <end position="99"/>
    </location>
</feature>
<feature type="transmembrane region" description="Helical" evidence="7">
    <location>
        <begin position="368"/>
        <end position="387"/>
    </location>
</feature>
<dbReference type="EMBL" id="AZFY01000040">
    <property type="protein sequence ID" value="KRM09689.1"/>
    <property type="molecule type" value="Genomic_DNA"/>
</dbReference>
<dbReference type="EMBL" id="BAKI01000016">
    <property type="protein sequence ID" value="GAF36707.1"/>
    <property type="molecule type" value="Genomic_DNA"/>
</dbReference>
<dbReference type="Pfam" id="PF07690">
    <property type="entry name" value="MFS_1"/>
    <property type="match status" value="1"/>
</dbReference>
<evidence type="ECO:0000313" key="9">
    <source>
        <dbReference type="EMBL" id="GAF36707.1"/>
    </source>
</evidence>
<feature type="transmembrane region" description="Helical" evidence="7">
    <location>
        <begin position="305"/>
        <end position="332"/>
    </location>
</feature>